<name>A0A2P6Q6X8_ROSCH</name>
<dbReference type="Proteomes" id="UP000238479">
    <property type="component" value="Chromosome 5"/>
</dbReference>
<comment type="caution">
    <text evidence="5">The sequence shown here is derived from an EMBL/GenBank/DDBJ whole genome shotgun (WGS) entry which is preliminary data.</text>
</comment>
<feature type="domain" description="RING-type" evidence="3">
    <location>
        <begin position="118"/>
        <end position="162"/>
    </location>
</feature>
<dbReference type="PROSITE" id="PS50234">
    <property type="entry name" value="VWFA"/>
    <property type="match status" value="1"/>
</dbReference>
<keyword evidence="6" id="KW-1185">Reference proteome</keyword>
<reference evidence="5 6" key="1">
    <citation type="journal article" date="2018" name="Nat. Genet.">
        <title>The Rosa genome provides new insights in the design of modern roses.</title>
        <authorList>
            <person name="Bendahmane M."/>
        </authorList>
    </citation>
    <scope>NUCLEOTIDE SEQUENCE [LARGE SCALE GENOMIC DNA]</scope>
    <source>
        <strain evidence="6">cv. Old Blush</strain>
    </source>
</reference>
<feature type="domain" description="VWFA" evidence="4">
    <location>
        <begin position="281"/>
        <end position="466"/>
    </location>
</feature>
<dbReference type="Gene3D" id="3.40.50.410">
    <property type="entry name" value="von Willebrand factor, type A domain"/>
    <property type="match status" value="1"/>
</dbReference>
<dbReference type="AlphaFoldDB" id="A0A2P6Q6X8"/>
<dbReference type="Pfam" id="PF14624">
    <property type="entry name" value="Vwaint"/>
    <property type="match status" value="1"/>
</dbReference>
<dbReference type="EMBL" id="PDCK01000043">
    <property type="protein sequence ID" value="PRQ29928.1"/>
    <property type="molecule type" value="Genomic_DNA"/>
</dbReference>
<dbReference type="InterPro" id="IPR001841">
    <property type="entry name" value="Znf_RING"/>
</dbReference>
<dbReference type="InterPro" id="IPR051266">
    <property type="entry name" value="CLCR"/>
</dbReference>
<dbReference type="InterPro" id="IPR013083">
    <property type="entry name" value="Znf_RING/FYVE/PHD"/>
</dbReference>
<dbReference type="SUPFAM" id="SSF57850">
    <property type="entry name" value="RING/U-box"/>
    <property type="match status" value="1"/>
</dbReference>
<feature type="region of interest" description="Disordered" evidence="2">
    <location>
        <begin position="678"/>
        <end position="712"/>
    </location>
</feature>
<evidence type="ECO:0000256" key="1">
    <source>
        <dbReference type="PROSITE-ProRule" id="PRU00175"/>
    </source>
</evidence>
<dbReference type="SMR" id="A0A2P6Q6X8"/>
<dbReference type="PROSITE" id="PS50089">
    <property type="entry name" value="ZF_RING_2"/>
    <property type="match status" value="1"/>
</dbReference>
<dbReference type="InterPro" id="IPR036465">
    <property type="entry name" value="vWFA_dom_sf"/>
</dbReference>
<gene>
    <name evidence="5" type="ORF">RchiOBHm_Chr5g0019151</name>
</gene>
<evidence type="ECO:0000259" key="4">
    <source>
        <dbReference type="PROSITE" id="PS50234"/>
    </source>
</evidence>
<dbReference type="Gramene" id="PRQ29928">
    <property type="protein sequence ID" value="PRQ29928"/>
    <property type="gene ID" value="RchiOBHm_Chr5g0019151"/>
</dbReference>
<dbReference type="SMART" id="SM00184">
    <property type="entry name" value="RING"/>
    <property type="match status" value="1"/>
</dbReference>
<keyword evidence="1" id="KW-0479">Metal-binding</keyword>
<protein>
    <submittedName>
        <fullName evidence="5">Putative chromatin regulator PHD family</fullName>
    </submittedName>
</protein>
<dbReference type="Pfam" id="PF00092">
    <property type="entry name" value="VWA"/>
    <property type="match status" value="1"/>
</dbReference>
<proteinExistence type="predicted"/>
<accession>A0A2P6Q6X8</accession>
<dbReference type="SUPFAM" id="SSF53300">
    <property type="entry name" value="vWA-like"/>
    <property type="match status" value="1"/>
</dbReference>
<keyword evidence="1" id="KW-0862">Zinc</keyword>
<evidence type="ECO:0000313" key="6">
    <source>
        <dbReference type="Proteomes" id="UP000238479"/>
    </source>
</evidence>
<evidence type="ECO:0000259" key="3">
    <source>
        <dbReference type="PROSITE" id="PS50089"/>
    </source>
</evidence>
<evidence type="ECO:0000313" key="5">
    <source>
        <dbReference type="EMBL" id="PRQ29928.1"/>
    </source>
</evidence>
<dbReference type="OMA" id="GDGLCNW"/>
<evidence type="ECO:0000256" key="2">
    <source>
        <dbReference type="SAM" id="MobiDB-lite"/>
    </source>
</evidence>
<dbReference type="PANTHER" id="PTHR10579:SF146">
    <property type="entry name" value="RING-TYPE DOMAIN-CONTAINING PROTEIN"/>
    <property type="match status" value="1"/>
</dbReference>
<organism evidence="5 6">
    <name type="scientific">Rosa chinensis</name>
    <name type="common">China rose</name>
    <dbReference type="NCBI Taxonomy" id="74649"/>
    <lineage>
        <taxon>Eukaryota</taxon>
        <taxon>Viridiplantae</taxon>
        <taxon>Streptophyta</taxon>
        <taxon>Embryophyta</taxon>
        <taxon>Tracheophyta</taxon>
        <taxon>Spermatophyta</taxon>
        <taxon>Magnoliopsida</taxon>
        <taxon>eudicotyledons</taxon>
        <taxon>Gunneridae</taxon>
        <taxon>Pentapetalae</taxon>
        <taxon>rosids</taxon>
        <taxon>fabids</taxon>
        <taxon>Rosales</taxon>
        <taxon>Rosaceae</taxon>
        <taxon>Rosoideae</taxon>
        <taxon>Rosoideae incertae sedis</taxon>
        <taxon>Rosa</taxon>
    </lineage>
</organism>
<dbReference type="GO" id="GO:0008270">
    <property type="term" value="F:zinc ion binding"/>
    <property type="evidence" value="ECO:0007669"/>
    <property type="project" value="UniProtKB-KW"/>
</dbReference>
<feature type="region of interest" description="Disordered" evidence="2">
    <location>
        <begin position="205"/>
        <end position="230"/>
    </location>
</feature>
<dbReference type="Pfam" id="PF17123">
    <property type="entry name" value="zf-RING_11"/>
    <property type="match status" value="1"/>
</dbReference>
<dbReference type="InterPro" id="IPR002035">
    <property type="entry name" value="VWF_A"/>
</dbReference>
<dbReference type="InterPro" id="IPR032838">
    <property type="entry name" value="Vwaint_dom"/>
</dbReference>
<keyword evidence="1" id="KW-0863">Zinc-finger</keyword>
<sequence length="732" mass="80653">MSLSVYMCIDENSQSVDYYILRSYFNGRLFLWEMIISWGLRKPKGYLVHGLLYKGSFLQRIGTIHFEAEGFFVLKILADNQSHSPCSLFWCLVFEDLFDHSFTPNMNSSEAASDQNNCGICSSSLTTEQGQAIFTAECSHCFHYPCIANNVQHGNLYCPICRAKWNKDNVPFQVSPPQNNNSAAIPPHIPFPSQQQTRWYQYPSMQEPEYPPEPPTFSDDEPLQSSTSPIQSLVPRKITLKTHTESSAISAAESSPNFPVLVSIRAPHLNDSEGHGRTPIDLVTVLDVSGSMRGTKISLLKQAVTFVIENLGPSDRLSIVSFSSSSRRVFPLQRMSVDGRESAILAIESLRAGGATNIAEGLKKGTKVLEDRRERNPVSSIILLSDGKDTYNTTANRLLNQLPDSIRSSNTQQETPVHTFGFGYDHDPSIMHAISDVSGGTFSFIESVEMIQDSFALCIGGLLSVVAQEVRLTVRSASPGVKILAIPSGRHVNEISTEGQQGVVHVGNMYAEEEKQFLVYLTVPESSAPQAHTKTSLLEVLCMYKYLASNELMEVQGEKIEILRPEVCSPAEKTVSLEVDRQRNRILVAEAIAEAQRLAEIGNLEGAQALLAQRKEILSTSTAAQAGDFHSNLFETELREMMDRMASMKLYKRTGRAYALSGLSSHKLQRATARKCRRVSHSGGFEGRKASGASSGATPGESPAAVGAFETPAMVRMVEKSQKRNQPAPDQV</sequence>
<dbReference type="PANTHER" id="PTHR10579">
    <property type="entry name" value="CALCIUM-ACTIVATED CHLORIDE CHANNEL REGULATOR"/>
    <property type="match status" value="1"/>
</dbReference>
<dbReference type="Gene3D" id="3.30.40.10">
    <property type="entry name" value="Zinc/RING finger domain, C3HC4 (zinc finger)"/>
    <property type="match status" value="1"/>
</dbReference>
<dbReference type="SMART" id="SM00327">
    <property type="entry name" value="VWA"/>
    <property type="match status" value="1"/>
</dbReference>